<evidence type="ECO:0000313" key="6">
    <source>
        <dbReference type="EMBL" id="ABD41377.1"/>
    </source>
</evidence>
<dbReference type="InterPro" id="IPR007197">
    <property type="entry name" value="rSAM"/>
</dbReference>
<evidence type="ECO:0000313" key="7">
    <source>
        <dbReference type="Proteomes" id="UP000001941"/>
    </source>
</evidence>
<dbReference type="GeneID" id="3924335"/>
<dbReference type="InterPro" id="IPR013785">
    <property type="entry name" value="Aldolase_TIM"/>
</dbReference>
<dbReference type="PANTHER" id="PTHR43524">
    <property type="entry name" value="RADICAL SAM SUPERFAMILY PROTEIN"/>
    <property type="match status" value="1"/>
</dbReference>
<accession>Q2FRG6</accession>
<keyword evidence="1" id="KW-0949">S-adenosyl-L-methionine</keyword>
<dbReference type="OrthoDB" id="30736at2157"/>
<dbReference type="Proteomes" id="UP000001941">
    <property type="component" value="Chromosome"/>
</dbReference>
<dbReference type="Pfam" id="PF04055">
    <property type="entry name" value="Radical_SAM"/>
    <property type="match status" value="1"/>
</dbReference>
<name>Q2FRG6_METHJ</name>
<dbReference type="InParanoid" id="Q2FRG6"/>
<dbReference type="GO" id="GO:0003824">
    <property type="term" value="F:catalytic activity"/>
    <property type="evidence" value="ECO:0007669"/>
    <property type="project" value="InterPro"/>
</dbReference>
<dbReference type="HOGENOM" id="CLU_044700_0_0_2"/>
<gene>
    <name evidence="6" type="ordered locus">Mhun_1646</name>
</gene>
<dbReference type="SUPFAM" id="SSF102114">
    <property type="entry name" value="Radical SAM enzymes"/>
    <property type="match status" value="1"/>
</dbReference>
<dbReference type="KEGG" id="mhu:Mhun_1646"/>
<dbReference type="STRING" id="323259.Mhun_1646"/>
<keyword evidence="7" id="KW-1185">Reference proteome</keyword>
<dbReference type="SFLD" id="SFLDG01067">
    <property type="entry name" value="SPASM/twitch_domain_containing"/>
    <property type="match status" value="1"/>
</dbReference>
<keyword evidence="4" id="KW-0411">Iron-sulfur</keyword>
<evidence type="ECO:0000256" key="3">
    <source>
        <dbReference type="ARBA" id="ARBA00023004"/>
    </source>
</evidence>
<dbReference type="InterPro" id="IPR058240">
    <property type="entry name" value="rSAM_sf"/>
</dbReference>
<keyword evidence="2" id="KW-0479">Metal-binding</keyword>
<dbReference type="RefSeq" id="WP_011448642.1">
    <property type="nucleotide sequence ID" value="NC_007796.1"/>
</dbReference>
<dbReference type="EnsemblBacteria" id="ABD41377">
    <property type="protein sequence ID" value="ABD41377"/>
    <property type="gene ID" value="Mhun_1646"/>
</dbReference>
<feature type="domain" description="Radical SAM core" evidence="5">
    <location>
        <begin position="66"/>
        <end position="274"/>
    </location>
</feature>
<dbReference type="GO" id="GO:0046872">
    <property type="term" value="F:metal ion binding"/>
    <property type="evidence" value="ECO:0007669"/>
    <property type="project" value="UniProtKB-KW"/>
</dbReference>
<dbReference type="EMBL" id="CP000254">
    <property type="protein sequence ID" value="ABD41377.1"/>
    <property type="molecule type" value="Genomic_DNA"/>
</dbReference>
<dbReference type="GO" id="GO:0051536">
    <property type="term" value="F:iron-sulfur cluster binding"/>
    <property type="evidence" value="ECO:0007669"/>
    <property type="project" value="UniProtKB-KW"/>
</dbReference>
<evidence type="ECO:0000256" key="1">
    <source>
        <dbReference type="ARBA" id="ARBA00022691"/>
    </source>
</evidence>
<sequence length="368" mass="40900">MSEQRISPEDRQEQYRDLFNTTIGEVISHAIRIIGADPSLIIPAGKILRYQKKAAKIRAKHEKEGLQVPPVMIISITSRCNLTCKGCYMHARNENPRTEMRPDILTSVIDQAADLGVSILVIAGGEPLVRADEIFRIAQAHPTILFPVFTNGLLIDEQMADTLASYRNIVPLISFEGLRHETDARRGDGVFDRLITTCHLLSSRGIFFGCSITATRANLEIVTGDVFIRQMTDASIRVFSYVEYVPMTPGTIDLILTHEQKQNLPGILTRLNQKYPALFLGFPGDEAYYGGCLAAGRGFVHVSPSGDLEPCPAASYSDANLTEMPLKEALRSRFLQRLRDMPEVLTESAGGCALHENQEWVREILSKT</sequence>
<evidence type="ECO:0000259" key="5">
    <source>
        <dbReference type="PROSITE" id="PS51918"/>
    </source>
</evidence>
<organism evidence="6 7">
    <name type="scientific">Methanospirillum hungatei JF-1 (strain ATCC 27890 / DSM 864 / NBRC 100397 / JF-1)</name>
    <dbReference type="NCBI Taxonomy" id="323259"/>
    <lineage>
        <taxon>Archaea</taxon>
        <taxon>Methanobacteriati</taxon>
        <taxon>Methanobacteriota</taxon>
        <taxon>Stenosarchaea group</taxon>
        <taxon>Methanomicrobia</taxon>
        <taxon>Methanomicrobiales</taxon>
        <taxon>Methanospirillaceae</taxon>
        <taxon>Methanospirillum</taxon>
    </lineage>
</organism>
<dbReference type="PANTHER" id="PTHR43524:SF1">
    <property type="entry name" value="RADICAL SAM SUPERFAMILY PROTEIN"/>
    <property type="match status" value="1"/>
</dbReference>
<dbReference type="Gene3D" id="3.20.20.70">
    <property type="entry name" value="Aldolase class I"/>
    <property type="match status" value="1"/>
</dbReference>
<dbReference type="eggNOG" id="arCOG00938">
    <property type="taxonomic scope" value="Archaea"/>
</dbReference>
<dbReference type="PROSITE" id="PS51918">
    <property type="entry name" value="RADICAL_SAM"/>
    <property type="match status" value="1"/>
</dbReference>
<evidence type="ECO:0000256" key="2">
    <source>
        <dbReference type="ARBA" id="ARBA00022723"/>
    </source>
</evidence>
<protein>
    <submittedName>
        <fullName evidence="6">Radical SAM</fullName>
    </submittedName>
</protein>
<dbReference type="CDD" id="cd01335">
    <property type="entry name" value="Radical_SAM"/>
    <property type="match status" value="1"/>
</dbReference>
<keyword evidence="3" id="KW-0408">Iron</keyword>
<reference evidence="7" key="1">
    <citation type="journal article" date="2016" name="Stand. Genomic Sci.">
        <title>Complete genome sequence of Methanospirillum hungatei type strain JF1.</title>
        <authorList>
            <person name="Gunsalus R.P."/>
            <person name="Cook L.E."/>
            <person name="Crable B."/>
            <person name="Rohlin L."/>
            <person name="McDonald E."/>
            <person name="Mouttaki H."/>
            <person name="Sieber J.R."/>
            <person name="Poweleit N."/>
            <person name="Zhou H."/>
            <person name="Lapidus A.L."/>
            <person name="Daligault H.E."/>
            <person name="Land M."/>
            <person name="Gilna P."/>
            <person name="Ivanova N."/>
            <person name="Kyrpides N."/>
            <person name="Culley D.E."/>
            <person name="McInerney M.J."/>
        </authorList>
    </citation>
    <scope>NUCLEOTIDE SEQUENCE [LARGE SCALE GENOMIC DNA]</scope>
    <source>
        <strain evidence="7">ATCC 27890 / DSM 864 / NBRC 100397 / JF-1</strain>
    </source>
</reference>
<proteinExistence type="predicted"/>
<dbReference type="SFLD" id="SFLDS00029">
    <property type="entry name" value="Radical_SAM"/>
    <property type="match status" value="1"/>
</dbReference>
<dbReference type="AlphaFoldDB" id="Q2FRG6"/>
<evidence type="ECO:0000256" key="4">
    <source>
        <dbReference type="ARBA" id="ARBA00023014"/>
    </source>
</evidence>